<dbReference type="AlphaFoldDB" id="A0A290ZAW5"/>
<evidence type="ECO:0000313" key="14">
    <source>
        <dbReference type="EMBL" id="ATE56122.1"/>
    </source>
</evidence>
<evidence type="ECO:0000256" key="8">
    <source>
        <dbReference type="ARBA" id="ARBA00022989"/>
    </source>
</evidence>
<dbReference type="GO" id="GO:0016887">
    <property type="term" value="F:ATP hydrolysis activity"/>
    <property type="evidence" value="ECO:0007669"/>
    <property type="project" value="InterPro"/>
</dbReference>
<evidence type="ECO:0000256" key="4">
    <source>
        <dbReference type="ARBA" id="ARBA00022519"/>
    </source>
</evidence>
<accession>A0A290ZAW5</accession>
<dbReference type="RefSeq" id="WP_096495943.1">
    <property type="nucleotide sequence ID" value="NZ_CP023445.1"/>
</dbReference>
<dbReference type="PROSITE" id="PS50893">
    <property type="entry name" value="ABC_TRANSPORTER_2"/>
    <property type="match status" value="1"/>
</dbReference>
<dbReference type="SUPFAM" id="SSF52540">
    <property type="entry name" value="P-loop containing nucleoside triphosphate hydrolases"/>
    <property type="match status" value="1"/>
</dbReference>
<reference evidence="14" key="1">
    <citation type="submission" date="2017-09" db="EMBL/GenBank/DDBJ databases">
        <title>Complete Genome Sequence of ansamitocin-producing Bacterium Actinosynnema pretiosum X47.</title>
        <authorList>
            <person name="Cao G."/>
            <person name="Zong G."/>
            <person name="Zhong C."/>
            <person name="Fu J."/>
        </authorList>
    </citation>
    <scope>NUCLEOTIDE SEQUENCE [LARGE SCALE GENOMIC DNA]</scope>
    <source>
        <strain evidence="14">X47</strain>
    </source>
</reference>
<organism evidence="14 15">
    <name type="scientific">Actinosynnema pretiosum</name>
    <dbReference type="NCBI Taxonomy" id="42197"/>
    <lineage>
        <taxon>Bacteria</taxon>
        <taxon>Bacillati</taxon>
        <taxon>Actinomycetota</taxon>
        <taxon>Actinomycetes</taxon>
        <taxon>Pseudonocardiales</taxon>
        <taxon>Pseudonocardiaceae</taxon>
        <taxon>Actinosynnema</taxon>
    </lineage>
</organism>
<dbReference type="Gene3D" id="3.40.50.300">
    <property type="entry name" value="P-loop containing nucleotide triphosphate hydrolases"/>
    <property type="match status" value="1"/>
</dbReference>
<dbReference type="Pfam" id="PF00005">
    <property type="entry name" value="ABC_tran"/>
    <property type="match status" value="1"/>
</dbReference>
<evidence type="ECO:0000259" key="13">
    <source>
        <dbReference type="PROSITE" id="PS50929"/>
    </source>
</evidence>
<evidence type="ECO:0000259" key="12">
    <source>
        <dbReference type="PROSITE" id="PS50893"/>
    </source>
</evidence>
<protein>
    <submittedName>
        <fullName evidence="14">Multidrug ABC transporter permease</fullName>
    </submittedName>
</protein>
<feature type="compositionally biased region" description="Low complexity" evidence="10">
    <location>
        <begin position="610"/>
        <end position="625"/>
    </location>
</feature>
<feature type="transmembrane region" description="Helical" evidence="11">
    <location>
        <begin position="28"/>
        <end position="50"/>
    </location>
</feature>
<dbReference type="InterPro" id="IPR003439">
    <property type="entry name" value="ABC_transporter-like_ATP-bd"/>
</dbReference>
<sequence>MTRELLPVASPARVRAALGELVAPRWKLAVAAFAVLFAGAAVGLATAPLLGRIVDLVGAGLGPEAITGTVVALAGVAVVQGVCAAVGVTLVARLGEEVLARLRERFVERALLLPLERVEEAGAGDLTSRVTRDVQVVADGVRGALPVMARSALTIGLTVVGIGVLDWRFLVPVLLAAPVQAHTVRWYGGRAVRLYAAQRVAVGAQQQQLLDSIGGAATVRAFGLAGRHEERVRERSQEAVSLALRGIRLLTRFYGRLNLAEFVGLGGLLVVGFWLVQGGSVTVGAATAAALYFHGLFNPINAALALADDAQAASASLARLVGVADGRVEDEGQESTAGAGSQAGAASPAGTGSPVNAGSPANAGTAPIGPEGAGVSLAGVGHEYVAGHPVVHGVDLEVGPGERVALVGASGAGKTTLAKIIAGVHRPTSGTVLVGGAPLERAARSVALITQEVHVFAGPLVEDLRLARPGASPADVEEALERVGALRWARALPEGLETVVGEGGRRLTAAQAQQLALARLVLADPPVAVLDEATAEAGSAGARELEVAAARALDGRTGLLVAHRLTQASEADRVVVLEAGRVVESGTHAALLTAGGRYAALWEAWSGTRTGGTAPAPGGTAAAPTSTVAVPLGANPNSGLRP</sequence>
<dbReference type="SMART" id="SM00382">
    <property type="entry name" value="AAA"/>
    <property type="match status" value="1"/>
</dbReference>
<dbReference type="CDD" id="cd07346">
    <property type="entry name" value="ABC_6TM_exporters"/>
    <property type="match status" value="1"/>
</dbReference>
<keyword evidence="8 11" id="KW-1133">Transmembrane helix</keyword>
<dbReference type="GO" id="GO:0034040">
    <property type="term" value="F:ATPase-coupled lipid transmembrane transporter activity"/>
    <property type="evidence" value="ECO:0007669"/>
    <property type="project" value="TreeGrafter"/>
</dbReference>
<evidence type="ECO:0000256" key="10">
    <source>
        <dbReference type="SAM" id="MobiDB-lite"/>
    </source>
</evidence>
<dbReference type="InterPro" id="IPR027417">
    <property type="entry name" value="P-loop_NTPase"/>
</dbReference>
<feature type="region of interest" description="Disordered" evidence="10">
    <location>
        <begin position="329"/>
        <end position="367"/>
    </location>
</feature>
<evidence type="ECO:0000256" key="9">
    <source>
        <dbReference type="ARBA" id="ARBA00023136"/>
    </source>
</evidence>
<dbReference type="GO" id="GO:0005524">
    <property type="term" value="F:ATP binding"/>
    <property type="evidence" value="ECO:0007669"/>
    <property type="project" value="UniProtKB-KW"/>
</dbReference>
<dbReference type="Proteomes" id="UP000218505">
    <property type="component" value="Chromosome"/>
</dbReference>
<dbReference type="InterPro" id="IPR003593">
    <property type="entry name" value="AAA+_ATPase"/>
</dbReference>
<keyword evidence="15" id="KW-1185">Reference proteome</keyword>
<feature type="compositionally biased region" description="Low complexity" evidence="10">
    <location>
        <begin position="334"/>
        <end position="354"/>
    </location>
</feature>
<evidence type="ECO:0000256" key="6">
    <source>
        <dbReference type="ARBA" id="ARBA00022741"/>
    </source>
</evidence>
<dbReference type="InterPro" id="IPR039421">
    <property type="entry name" value="Type_1_exporter"/>
</dbReference>
<proteinExistence type="predicted"/>
<keyword evidence="7" id="KW-0067">ATP-binding</keyword>
<feature type="domain" description="ABC transporter" evidence="12">
    <location>
        <begin position="375"/>
        <end position="604"/>
    </location>
</feature>
<keyword evidence="2" id="KW-0813">Transport</keyword>
<feature type="region of interest" description="Disordered" evidence="10">
    <location>
        <begin position="610"/>
        <end position="642"/>
    </location>
</feature>
<comment type="subcellular location">
    <subcellularLocation>
        <location evidence="1">Cell membrane</location>
        <topology evidence="1">Multi-pass membrane protein</topology>
    </subcellularLocation>
</comment>
<dbReference type="InterPro" id="IPR036640">
    <property type="entry name" value="ABC1_TM_sf"/>
</dbReference>
<feature type="domain" description="ABC transmembrane type-1" evidence="13">
    <location>
        <begin position="30"/>
        <end position="312"/>
    </location>
</feature>
<name>A0A290ZAW5_9PSEU</name>
<dbReference type="FunFam" id="3.40.50.300:FF:001001">
    <property type="entry name" value="Multidrug ABC transporter ATP-binding protein"/>
    <property type="match status" value="1"/>
</dbReference>
<feature type="transmembrane region" description="Helical" evidence="11">
    <location>
        <begin position="257"/>
        <end position="276"/>
    </location>
</feature>
<evidence type="ECO:0000256" key="11">
    <source>
        <dbReference type="SAM" id="Phobius"/>
    </source>
</evidence>
<dbReference type="GO" id="GO:0140359">
    <property type="term" value="F:ABC-type transporter activity"/>
    <property type="evidence" value="ECO:0007669"/>
    <property type="project" value="InterPro"/>
</dbReference>
<feature type="transmembrane region" description="Helical" evidence="11">
    <location>
        <begin position="70"/>
        <end position="95"/>
    </location>
</feature>
<evidence type="ECO:0000256" key="3">
    <source>
        <dbReference type="ARBA" id="ARBA00022475"/>
    </source>
</evidence>
<dbReference type="PANTHER" id="PTHR24221">
    <property type="entry name" value="ATP-BINDING CASSETTE SUB-FAMILY B"/>
    <property type="match status" value="1"/>
</dbReference>
<keyword evidence="6" id="KW-0547">Nucleotide-binding</keyword>
<dbReference type="GO" id="GO:0005886">
    <property type="term" value="C:plasma membrane"/>
    <property type="evidence" value="ECO:0007669"/>
    <property type="project" value="UniProtKB-SubCell"/>
</dbReference>
<dbReference type="Pfam" id="PF00664">
    <property type="entry name" value="ABC_membrane"/>
    <property type="match status" value="1"/>
</dbReference>
<dbReference type="SUPFAM" id="SSF90123">
    <property type="entry name" value="ABC transporter transmembrane region"/>
    <property type="match status" value="1"/>
</dbReference>
<evidence type="ECO:0000313" key="15">
    <source>
        <dbReference type="Proteomes" id="UP000218505"/>
    </source>
</evidence>
<keyword evidence="5 11" id="KW-0812">Transmembrane</keyword>
<evidence type="ECO:0000256" key="2">
    <source>
        <dbReference type="ARBA" id="ARBA00022448"/>
    </source>
</evidence>
<evidence type="ECO:0000256" key="5">
    <source>
        <dbReference type="ARBA" id="ARBA00022692"/>
    </source>
</evidence>
<keyword evidence="9 11" id="KW-0472">Membrane</keyword>
<evidence type="ECO:0000256" key="7">
    <source>
        <dbReference type="ARBA" id="ARBA00022840"/>
    </source>
</evidence>
<keyword evidence="4" id="KW-0997">Cell inner membrane</keyword>
<dbReference type="PROSITE" id="PS50929">
    <property type="entry name" value="ABC_TM1F"/>
    <property type="match status" value="1"/>
</dbReference>
<gene>
    <name evidence="14" type="ORF">CNX65_24955</name>
</gene>
<keyword evidence="3" id="KW-1003">Cell membrane</keyword>
<dbReference type="EMBL" id="CP023445">
    <property type="protein sequence ID" value="ATE56122.1"/>
    <property type="molecule type" value="Genomic_DNA"/>
</dbReference>
<dbReference type="PANTHER" id="PTHR24221:SF654">
    <property type="entry name" value="ATP-BINDING CASSETTE SUB-FAMILY B MEMBER 6"/>
    <property type="match status" value="1"/>
</dbReference>
<dbReference type="KEGG" id="apre:CNX65_24955"/>
<evidence type="ECO:0000256" key="1">
    <source>
        <dbReference type="ARBA" id="ARBA00004651"/>
    </source>
</evidence>
<dbReference type="InterPro" id="IPR011527">
    <property type="entry name" value="ABC1_TM_dom"/>
</dbReference>
<dbReference type="Gene3D" id="1.20.1560.10">
    <property type="entry name" value="ABC transporter type 1, transmembrane domain"/>
    <property type="match status" value="1"/>
</dbReference>